<evidence type="ECO:0000313" key="2">
    <source>
        <dbReference type="EMBL" id="PKD27184.1"/>
    </source>
</evidence>
<dbReference type="Gene3D" id="2.130.10.10">
    <property type="entry name" value="YVTN repeat-like/Quinoprotein amine dehydrogenase"/>
    <property type="match status" value="1"/>
</dbReference>
<organism evidence="2 3">
    <name type="scientific">Ruminococcus bromii</name>
    <dbReference type="NCBI Taxonomy" id="40518"/>
    <lineage>
        <taxon>Bacteria</taxon>
        <taxon>Bacillati</taxon>
        <taxon>Bacillota</taxon>
        <taxon>Clostridia</taxon>
        <taxon>Eubacteriales</taxon>
        <taxon>Oscillospiraceae</taxon>
        <taxon>Ruminococcus</taxon>
    </lineage>
</organism>
<gene>
    <name evidence="2" type="ORF">RBATCC27255_01572</name>
</gene>
<keyword evidence="1" id="KW-0472">Membrane</keyword>
<proteinExistence type="predicted"/>
<dbReference type="Proteomes" id="UP000233425">
    <property type="component" value="Unassembled WGS sequence"/>
</dbReference>
<comment type="caution">
    <text evidence="2">The sequence shown here is derived from an EMBL/GenBank/DDBJ whole genome shotgun (WGS) entry which is preliminary data.</text>
</comment>
<dbReference type="Pfam" id="PF18975">
    <property type="entry name" value="DUF5711"/>
    <property type="match status" value="1"/>
</dbReference>
<keyword evidence="3" id="KW-1185">Reference proteome</keyword>
<keyword evidence="1" id="KW-0812">Transmembrane</keyword>
<dbReference type="RefSeq" id="WP_101029510.1">
    <property type="nucleotide sequence ID" value="NZ_CABMMZ010000072.1"/>
</dbReference>
<protein>
    <recommendedName>
        <fullName evidence="4">WD40 repeat domain-containing protein</fullName>
    </recommendedName>
</protein>
<dbReference type="AlphaFoldDB" id="A0A2N0UJL9"/>
<keyword evidence="1" id="KW-1133">Transmembrane helix</keyword>
<dbReference type="InterPro" id="IPR011047">
    <property type="entry name" value="Quinoprotein_ADH-like_sf"/>
</dbReference>
<name>A0A2N0UJL9_9FIRM</name>
<dbReference type="InterPro" id="IPR015943">
    <property type="entry name" value="WD40/YVTN_repeat-like_dom_sf"/>
</dbReference>
<evidence type="ECO:0008006" key="4">
    <source>
        <dbReference type="Google" id="ProtNLM"/>
    </source>
</evidence>
<dbReference type="EMBL" id="NNSR01000072">
    <property type="protein sequence ID" value="PKD27184.1"/>
    <property type="molecule type" value="Genomic_DNA"/>
</dbReference>
<dbReference type="SUPFAM" id="SSF50998">
    <property type="entry name" value="Quinoprotein alcohol dehydrogenase-like"/>
    <property type="match status" value="1"/>
</dbReference>
<sequence>MFKKFKGHYSKRKTHKSDRDVMSYEDMPLDDYEQEKTEMSPQAVKKIVLGACIAIAAGLIVFAFANRDKLTWENISNWWTYDVLGNAGHGYPVDIIGSEVSSGNFAVSQGHAVYASDTSFVTLTSSGTEVARLQLTHSNPVMKNNENRFLTYGIGGSSYEISSFDEKLYSGTADNKIYTADIASNGTYCLVTEDTGYLTTLYAYSKNNNRIYKYSFSEYYITSVAVNKDGSGCIATGISSDKGSVVTGVYVLDFSQDKPVSTYTVKGDSVIDCKYLTSDTAVLIGSQASYIVNKGEKNYKTVSYDGKTLSNYCFNTDTSSYTMALSRSGDGRSVALINYNKNGEVLNTINTEHKADSISVYKGTAAILDGNVVYGYNQKGDLLYSANSGTGSKKVVLASDYTAYILSVNQIRFIDLDSVSSSDTAETSKQE</sequence>
<evidence type="ECO:0000256" key="1">
    <source>
        <dbReference type="SAM" id="Phobius"/>
    </source>
</evidence>
<feature type="transmembrane region" description="Helical" evidence="1">
    <location>
        <begin position="47"/>
        <end position="65"/>
    </location>
</feature>
<reference evidence="2" key="1">
    <citation type="journal article" date="2018" name="Environ. Microbiol.">
        <title>Sporulation capability and amylosome conservation among diverse human colonic and rumen isolates of the keystone starch-degrader Ruminococcus bromii.</title>
        <authorList>
            <person name="Mukhopadhya I."/>
            <person name="Morais S."/>
            <person name="Laverde-Gomez J."/>
            <person name="Sheridan P.O."/>
            <person name="Walker A.W."/>
            <person name="Kelly W."/>
            <person name="Klieve A.V."/>
            <person name="Ouwerkerk D."/>
            <person name="Duncan S.H."/>
            <person name="Louis P."/>
            <person name="Koropatkin N."/>
            <person name="Cockburn D."/>
            <person name="Kibler R."/>
            <person name="Cooper P.J."/>
            <person name="Sandoval C."/>
            <person name="Crost E."/>
            <person name="Juge N."/>
            <person name="Bayer E.A."/>
            <person name="Flint H.J."/>
        </authorList>
    </citation>
    <scope>NUCLEOTIDE SEQUENCE [LARGE SCALE GENOMIC DNA]</scope>
    <source>
        <strain evidence="2">ATCC 27255</strain>
    </source>
</reference>
<accession>A0A2N0UJL9</accession>
<dbReference type="InterPro" id="IPR043765">
    <property type="entry name" value="DUF5711"/>
</dbReference>
<evidence type="ECO:0000313" key="3">
    <source>
        <dbReference type="Proteomes" id="UP000233425"/>
    </source>
</evidence>